<sequence length="517" mass="56662">MAGFKGLLGVLVTAAARPRRGSAEHYALADADRDQEESAGLLSARFPTPTSPHAHARAYTPRRRLPHALLRLCTLRRALAACAAACVLLVAGILWSGVPPAFDDIREFERRLPQHDLALPSPEGREGMYLRFPDHLWGHGLNNVLQEIILLSHLAFLTNRSFVFEDYTWSHTPLPYTLYDFALRPARIPLNAFISGPSAGGPMPAPRAVALEHWNTVCPPENITVVSSRGAPSDIDGEALMQWWVDALAPVRARCVEVESREQPVFDRFLFGSKNILSLWPALAASPALANYTWSPLVHAALARNFALLQPLSAAALINSASGSSSRARAQAPLPGLLAVHIRRGDYERHCARLAAWGSLYMGFNEFPGLPDTFDPRPYLSPNASRASADAPPQGETRLEYYMRHCLPSAAQVAARLRAVRAAHPAGDLRRVFVLTNAGWAWRRALERALRADGWADVRAGADLVLDAEQRYVAMAVDMAVAERAAVFVGNGFSSLTSNIVMLRLARGMEVESNRFL</sequence>
<dbReference type="STRING" id="747525.W4K1K1"/>
<dbReference type="AlphaFoldDB" id="W4K1K1"/>
<dbReference type="RefSeq" id="XP_009548168.1">
    <property type="nucleotide sequence ID" value="XM_009549873.1"/>
</dbReference>
<name>W4K1K1_HETIT</name>
<reference evidence="1 2" key="1">
    <citation type="journal article" date="2012" name="New Phytol.">
        <title>Insight into trade-off between wood decay and parasitism from the genome of a fungal forest pathogen.</title>
        <authorList>
            <person name="Olson A."/>
            <person name="Aerts A."/>
            <person name="Asiegbu F."/>
            <person name="Belbahri L."/>
            <person name="Bouzid O."/>
            <person name="Broberg A."/>
            <person name="Canback B."/>
            <person name="Coutinho P.M."/>
            <person name="Cullen D."/>
            <person name="Dalman K."/>
            <person name="Deflorio G."/>
            <person name="van Diepen L.T."/>
            <person name="Dunand C."/>
            <person name="Duplessis S."/>
            <person name="Durling M."/>
            <person name="Gonthier P."/>
            <person name="Grimwood J."/>
            <person name="Fossdal C.G."/>
            <person name="Hansson D."/>
            <person name="Henrissat B."/>
            <person name="Hietala A."/>
            <person name="Himmelstrand K."/>
            <person name="Hoffmeister D."/>
            <person name="Hogberg N."/>
            <person name="James T.Y."/>
            <person name="Karlsson M."/>
            <person name="Kohler A."/>
            <person name="Kues U."/>
            <person name="Lee Y.H."/>
            <person name="Lin Y.C."/>
            <person name="Lind M."/>
            <person name="Lindquist E."/>
            <person name="Lombard V."/>
            <person name="Lucas S."/>
            <person name="Lunden K."/>
            <person name="Morin E."/>
            <person name="Murat C."/>
            <person name="Park J."/>
            <person name="Raffaello T."/>
            <person name="Rouze P."/>
            <person name="Salamov A."/>
            <person name="Schmutz J."/>
            <person name="Solheim H."/>
            <person name="Stahlberg J."/>
            <person name="Velez H."/>
            <person name="de Vries R.P."/>
            <person name="Wiebenga A."/>
            <person name="Woodward S."/>
            <person name="Yakovlev I."/>
            <person name="Garbelotto M."/>
            <person name="Martin F."/>
            <person name="Grigoriev I.V."/>
            <person name="Stenlid J."/>
        </authorList>
    </citation>
    <scope>NUCLEOTIDE SEQUENCE [LARGE SCALE GENOMIC DNA]</scope>
    <source>
        <strain evidence="1 2">TC 32-1</strain>
    </source>
</reference>
<organism evidence="1 2">
    <name type="scientific">Heterobasidion irregulare (strain TC 32-1)</name>
    <dbReference type="NCBI Taxonomy" id="747525"/>
    <lineage>
        <taxon>Eukaryota</taxon>
        <taxon>Fungi</taxon>
        <taxon>Dikarya</taxon>
        <taxon>Basidiomycota</taxon>
        <taxon>Agaricomycotina</taxon>
        <taxon>Agaricomycetes</taxon>
        <taxon>Russulales</taxon>
        <taxon>Bondarzewiaceae</taxon>
        <taxon>Heterobasidion</taxon>
        <taxon>Heterobasidion annosum species complex</taxon>
    </lineage>
</organism>
<accession>W4K1K1</accession>
<dbReference type="OrthoDB" id="2559662at2759"/>
<dbReference type="KEGG" id="hir:HETIRDRAFT_386102"/>
<dbReference type="eggNOG" id="ENOG502SMFZ">
    <property type="taxonomic scope" value="Eukaryota"/>
</dbReference>
<proteinExistence type="predicted"/>
<evidence type="ECO:0000313" key="1">
    <source>
        <dbReference type="EMBL" id="ETW79599.1"/>
    </source>
</evidence>
<dbReference type="InParanoid" id="W4K1K1"/>
<dbReference type="Proteomes" id="UP000030671">
    <property type="component" value="Unassembled WGS sequence"/>
</dbReference>
<dbReference type="CDD" id="cd11296">
    <property type="entry name" value="O-FucT_like"/>
    <property type="match status" value="1"/>
</dbReference>
<keyword evidence="2" id="KW-1185">Reference proteome</keyword>
<dbReference type="EMBL" id="KI925460">
    <property type="protein sequence ID" value="ETW79599.1"/>
    <property type="molecule type" value="Genomic_DNA"/>
</dbReference>
<dbReference type="GeneID" id="20672266"/>
<dbReference type="Gene3D" id="3.40.50.11350">
    <property type="match status" value="1"/>
</dbReference>
<dbReference type="HOGENOM" id="CLU_014826_0_0_1"/>
<gene>
    <name evidence="1" type="ORF">HETIRDRAFT_386102</name>
</gene>
<protein>
    <submittedName>
        <fullName evidence="1">Uncharacterized protein</fullName>
    </submittedName>
</protein>
<evidence type="ECO:0000313" key="2">
    <source>
        <dbReference type="Proteomes" id="UP000030671"/>
    </source>
</evidence>